<feature type="region of interest" description="Disordered" evidence="4">
    <location>
        <begin position="600"/>
        <end position="647"/>
    </location>
</feature>
<feature type="domain" description="Pentatricopeptide repeat-containing protein-mitochondrial" evidence="5">
    <location>
        <begin position="357"/>
        <end position="495"/>
    </location>
</feature>
<dbReference type="InterPro" id="IPR011990">
    <property type="entry name" value="TPR-like_helical_dom_sf"/>
</dbReference>
<feature type="region of interest" description="Disordered" evidence="4">
    <location>
        <begin position="54"/>
        <end position="107"/>
    </location>
</feature>
<name>A0A1V6TYI6_9EURO</name>
<dbReference type="Pfam" id="PF23276">
    <property type="entry name" value="TPR_24"/>
    <property type="match status" value="1"/>
</dbReference>
<dbReference type="Gene3D" id="1.25.40.10">
    <property type="entry name" value="Tetratricopeptide repeat domain"/>
    <property type="match status" value="3"/>
</dbReference>
<organism evidence="6 7">
    <name type="scientific">Penicillium steckii</name>
    <dbReference type="NCBI Taxonomy" id="303698"/>
    <lineage>
        <taxon>Eukaryota</taxon>
        <taxon>Fungi</taxon>
        <taxon>Dikarya</taxon>
        <taxon>Ascomycota</taxon>
        <taxon>Pezizomycotina</taxon>
        <taxon>Eurotiomycetes</taxon>
        <taxon>Eurotiomycetidae</taxon>
        <taxon>Eurotiales</taxon>
        <taxon>Aspergillaceae</taxon>
        <taxon>Penicillium</taxon>
    </lineage>
</organism>
<dbReference type="NCBIfam" id="TIGR00756">
    <property type="entry name" value="PPR"/>
    <property type="match status" value="1"/>
</dbReference>
<accession>A0A1V6TYI6</accession>
<evidence type="ECO:0000256" key="4">
    <source>
        <dbReference type="SAM" id="MobiDB-lite"/>
    </source>
</evidence>
<evidence type="ECO:0000313" key="7">
    <source>
        <dbReference type="Proteomes" id="UP000191285"/>
    </source>
</evidence>
<gene>
    <name evidence="6" type="ORF">PENSTE_c001G08470</name>
</gene>
<dbReference type="InterPro" id="IPR057027">
    <property type="entry name" value="TPR_mt"/>
</dbReference>
<evidence type="ECO:0000313" key="6">
    <source>
        <dbReference type="EMBL" id="OQE31407.1"/>
    </source>
</evidence>
<dbReference type="OrthoDB" id="747253at2759"/>
<comment type="similarity">
    <text evidence="1">Belongs to the PPR family. P subfamily.</text>
</comment>
<dbReference type="PANTHER" id="PTHR46128:SF73">
    <property type="entry name" value="CRIB DOMAIN-CONTAINING PROTEIN"/>
    <property type="match status" value="1"/>
</dbReference>
<evidence type="ECO:0000256" key="1">
    <source>
        <dbReference type="ARBA" id="ARBA00007626"/>
    </source>
</evidence>
<dbReference type="AlphaFoldDB" id="A0A1V6TYI6"/>
<keyword evidence="2" id="KW-0677">Repeat</keyword>
<feature type="compositionally biased region" description="Pro residues" evidence="4">
    <location>
        <begin position="604"/>
        <end position="618"/>
    </location>
</feature>
<dbReference type="PROSITE" id="PS51375">
    <property type="entry name" value="PPR"/>
    <property type="match status" value="1"/>
</dbReference>
<feature type="compositionally biased region" description="Polar residues" evidence="4">
    <location>
        <begin position="70"/>
        <end position="94"/>
    </location>
</feature>
<proteinExistence type="inferred from homology"/>
<comment type="caution">
    <text evidence="6">The sequence shown here is derived from an EMBL/GenBank/DDBJ whole genome shotgun (WGS) entry which is preliminary data.</text>
</comment>
<dbReference type="PANTHER" id="PTHR46128">
    <property type="entry name" value="MITOCHONDRIAL GROUP I INTRON SPLICING FACTOR CCM1"/>
    <property type="match status" value="1"/>
</dbReference>
<dbReference type="STRING" id="303698.A0A1V6TYI6"/>
<keyword evidence="7" id="KW-1185">Reference proteome</keyword>
<protein>
    <recommendedName>
        <fullName evidence="5">Pentatricopeptide repeat-containing protein-mitochondrial domain-containing protein</fullName>
    </recommendedName>
</protein>
<sequence length="647" mass="74467">MSRRTLVLDGLWYSLCPSFTPRFLNGPSSFLRTKQHSSGVFAPTVTYPAGSSSRRCYTGDHSGGHPIANSYPSNSPEVTSRSTTNNESIANSETSSKEDFEHYPSTTDMLDDRREKELQRLYKEAMRNPATLGLYESLPTSFLERKLQEDMARNPKISDAERFFQVLIRDRKVQPTARHYKALILANCDYKFGSSLAVQRLLDEMDLNNIAMDSGTLHAALQALAVHPDYLLRQKVLDQLRDRWLPLSPAGWHFVVAGLMRENQFEKALEQLEAMERKGILVERWLHSLIVYIMCDHKEFEEVYSLVRRRVEQGHELTHQVWSHVLCKASEGRHWELTHYIWERRVNLGYLHPSEDTCSRTLYVAAKFGDPELGRAVFHYLRKTGHQPRSEDHDRLIIAFVTSGAEGDLAAALEELCTMHEAGLEPRNSTMRLLYEYIVQSQIDPWDVWEMLKQLSSNKRSVPISVIEVIVKAWKHLAQELPVVVTNNALQLYRELYTVCPGGATLAVYNILINICRRANRINDGMYLLKEMSSLGVLPNNETFEFAIRMCLDAGSFKSAWMYLQDMEQRGFSLSPRTQSYIQEVCKKSVDPFAIRFRYHPGAQAPPPNPEPTEPPKPVWTREPKPSQATRRRWRRHREALEANRAK</sequence>
<evidence type="ECO:0000259" key="5">
    <source>
        <dbReference type="Pfam" id="PF23276"/>
    </source>
</evidence>
<dbReference type="EMBL" id="MLKD01000001">
    <property type="protein sequence ID" value="OQE31407.1"/>
    <property type="molecule type" value="Genomic_DNA"/>
</dbReference>
<dbReference type="Proteomes" id="UP000191285">
    <property type="component" value="Unassembled WGS sequence"/>
</dbReference>
<evidence type="ECO:0000256" key="3">
    <source>
        <dbReference type="PROSITE-ProRule" id="PRU00708"/>
    </source>
</evidence>
<dbReference type="InterPro" id="IPR050872">
    <property type="entry name" value="PPR_P_subfamily"/>
</dbReference>
<evidence type="ECO:0000256" key="2">
    <source>
        <dbReference type="ARBA" id="ARBA00022737"/>
    </source>
</evidence>
<dbReference type="Pfam" id="PF01535">
    <property type="entry name" value="PPR"/>
    <property type="match status" value="2"/>
</dbReference>
<feature type="repeat" description="PPR" evidence="3">
    <location>
        <begin position="505"/>
        <end position="539"/>
    </location>
</feature>
<dbReference type="InterPro" id="IPR002885">
    <property type="entry name" value="PPR_rpt"/>
</dbReference>
<reference evidence="7" key="1">
    <citation type="journal article" date="2017" name="Nat. Microbiol.">
        <title>Global analysis of biosynthetic gene clusters reveals vast potential of secondary metabolite production in Penicillium species.</title>
        <authorList>
            <person name="Nielsen J.C."/>
            <person name="Grijseels S."/>
            <person name="Prigent S."/>
            <person name="Ji B."/>
            <person name="Dainat J."/>
            <person name="Nielsen K.F."/>
            <person name="Frisvad J.C."/>
            <person name="Workman M."/>
            <person name="Nielsen J."/>
        </authorList>
    </citation>
    <scope>NUCLEOTIDE SEQUENCE [LARGE SCALE GENOMIC DNA]</scope>
    <source>
        <strain evidence="7">IBT 24891</strain>
    </source>
</reference>